<dbReference type="SMART" id="SM00285">
    <property type="entry name" value="PBD"/>
    <property type="match status" value="1"/>
</dbReference>
<feature type="compositionally biased region" description="Polar residues" evidence="7">
    <location>
        <begin position="120"/>
        <end position="129"/>
    </location>
</feature>
<dbReference type="InterPro" id="IPR000095">
    <property type="entry name" value="CRIB_dom"/>
</dbReference>
<evidence type="ECO:0000256" key="6">
    <source>
        <dbReference type="ARBA" id="ARBA00022840"/>
    </source>
</evidence>
<dbReference type="GO" id="GO:0005524">
    <property type="term" value="F:ATP binding"/>
    <property type="evidence" value="ECO:0007669"/>
    <property type="project" value="UniProtKB-KW"/>
</dbReference>
<keyword evidence="3" id="KW-0808">Transferase</keyword>
<dbReference type="InterPro" id="IPR000719">
    <property type="entry name" value="Prot_kinase_dom"/>
</dbReference>
<dbReference type="EC" id="2.7.11.1" evidence="1"/>
<feature type="compositionally biased region" description="Polar residues" evidence="7">
    <location>
        <begin position="281"/>
        <end position="294"/>
    </location>
</feature>
<comment type="caution">
    <text evidence="9">The sequence shown here is derived from an EMBL/GenBank/DDBJ whole genome shotgun (WGS) entry which is preliminary data.</text>
</comment>
<dbReference type="Pfam" id="PF00069">
    <property type="entry name" value="Pkinase"/>
    <property type="match status" value="1"/>
</dbReference>
<evidence type="ECO:0000256" key="4">
    <source>
        <dbReference type="ARBA" id="ARBA00022741"/>
    </source>
</evidence>
<dbReference type="OrthoDB" id="122279at2759"/>
<evidence type="ECO:0000256" key="3">
    <source>
        <dbReference type="ARBA" id="ARBA00022679"/>
    </source>
</evidence>
<dbReference type="PROSITE" id="PS50011">
    <property type="entry name" value="PROTEIN_KINASE_DOM"/>
    <property type="match status" value="1"/>
</dbReference>
<dbReference type="Pfam" id="PF00786">
    <property type="entry name" value="PBD"/>
    <property type="match status" value="1"/>
</dbReference>
<feature type="region of interest" description="Disordered" evidence="7">
    <location>
        <begin position="1"/>
        <end position="165"/>
    </location>
</feature>
<feature type="compositionally biased region" description="Polar residues" evidence="7">
    <location>
        <begin position="451"/>
        <end position="461"/>
    </location>
</feature>
<accession>A0A8H5GCQ8</accession>
<dbReference type="Proteomes" id="UP000559027">
    <property type="component" value="Unassembled WGS sequence"/>
</dbReference>
<dbReference type="SUPFAM" id="SSF56112">
    <property type="entry name" value="Protein kinase-like (PK-like)"/>
    <property type="match status" value="1"/>
</dbReference>
<dbReference type="Gene3D" id="3.90.810.10">
    <property type="entry name" value="CRIB domain"/>
    <property type="match status" value="1"/>
</dbReference>
<proteinExistence type="predicted"/>
<feature type="compositionally biased region" description="Acidic residues" evidence="7">
    <location>
        <begin position="494"/>
        <end position="513"/>
    </location>
</feature>
<evidence type="ECO:0000313" key="10">
    <source>
        <dbReference type="Proteomes" id="UP000559027"/>
    </source>
</evidence>
<feature type="compositionally biased region" description="Polar residues" evidence="7">
    <location>
        <begin position="411"/>
        <end position="441"/>
    </location>
</feature>
<feature type="compositionally biased region" description="Polar residues" evidence="7">
    <location>
        <begin position="15"/>
        <end position="27"/>
    </location>
</feature>
<dbReference type="InterPro" id="IPR036936">
    <property type="entry name" value="CRIB_dom_sf"/>
</dbReference>
<keyword evidence="4" id="KW-0547">Nucleotide-binding</keyword>
<dbReference type="InterPro" id="IPR051681">
    <property type="entry name" value="Ser/Thr_Kinases-Pseudokinases"/>
</dbReference>
<feature type="domain" description="Protein kinase" evidence="8">
    <location>
        <begin position="596"/>
        <end position="867"/>
    </location>
</feature>
<keyword evidence="6" id="KW-0067">ATP-binding</keyword>
<evidence type="ECO:0000256" key="1">
    <source>
        <dbReference type="ARBA" id="ARBA00012513"/>
    </source>
</evidence>
<evidence type="ECO:0000256" key="5">
    <source>
        <dbReference type="ARBA" id="ARBA00022777"/>
    </source>
</evidence>
<feature type="region of interest" description="Disordered" evidence="7">
    <location>
        <begin position="260"/>
        <end position="320"/>
    </location>
</feature>
<organism evidence="9 10">
    <name type="scientific">Leucocoprinus leucothites</name>
    <dbReference type="NCBI Taxonomy" id="201217"/>
    <lineage>
        <taxon>Eukaryota</taxon>
        <taxon>Fungi</taxon>
        <taxon>Dikarya</taxon>
        <taxon>Basidiomycota</taxon>
        <taxon>Agaricomycotina</taxon>
        <taxon>Agaricomycetes</taxon>
        <taxon>Agaricomycetidae</taxon>
        <taxon>Agaricales</taxon>
        <taxon>Agaricineae</taxon>
        <taxon>Agaricaceae</taxon>
        <taxon>Leucocoprinus</taxon>
    </lineage>
</organism>
<feature type="region of interest" description="Disordered" evidence="7">
    <location>
        <begin position="351"/>
        <end position="515"/>
    </location>
</feature>
<name>A0A8H5GCQ8_9AGAR</name>
<feature type="compositionally biased region" description="Low complexity" evidence="7">
    <location>
        <begin position="108"/>
        <end position="119"/>
    </location>
</feature>
<dbReference type="InterPro" id="IPR008271">
    <property type="entry name" value="Ser/Thr_kinase_AS"/>
</dbReference>
<evidence type="ECO:0000256" key="7">
    <source>
        <dbReference type="SAM" id="MobiDB-lite"/>
    </source>
</evidence>
<sequence>MSTHPRPRRQPKINAENSPSPTANEQPEVQDKHGYLLFRSVHTPPPSTYRPAFAQSDAPPFVPSRPSLQIPNSRSHFHKHSPSLPTGIARKDSTPPRPSQRSHTATGSLNNNLPSQSSSARPSRVNTAALNDIPIHPLSAPSPDDHDIERYSVSIPPHNETTTKAKRSVFRSVVDAFRQSQPPKPEISGPDDPVHLTHVGFNSSTGEFTGLPKEWQQLLQESGISRSEQEKNPEAVMEIVRFYQNQALWDRLDNISSESASTKLDELSIKPPPSPLRTKQESTSSLPSDAESNTSRGSGGRNAAGSQGLIPVPPSSSRSLPASKLNEIRAAVALPPSVSDHFRNKLVQHHSNVAGQRDLRYPVHRGFKGVPSSSMPKYNKEKELPKPPLDQTSAGLPLGRQDSTHGPLSGRTHQQPQSTLPIRNDRNGLNNGRTGQNNNLSKPLLSPVPVTLNSASSNEAQIQERGPNSREISDHVGNSGSRTSLKQRAKGDPDLESSEDDSDTQSEASEWDEAPQMAAVLSRLGDILRTREKRKALQSLQGDRAQLLVDFLYFLVSHPKRPSNTWLRKHALLALRKLSENSLLYPQCYALHGIEYDPSAPMAYGGFCDIFKVNHNNENVCLKVVRLYQTSDVAKLLRVCTREAILWGQLHHPNIVPFYGVYYLNDSHRRICLVSPWMEDGNVAEYLQKNPQAPRKPLVYDIVMGLEYLHNENIIHGDLKGMNVLVNKSGRACITDFGLSSIRTDKTLGFTATTVNLGGRTDRWASPELFEEDGALPTRASDIWAFGCVCYEILTRLLPFHECSMNIQIMRKLFDGKLPAKQDDPAIKDPLDKVDREMWDLMVRCWLAEPSQRPTCEQIRTLLEALIGRLQGNSGKRVGHPCRTSQFLQRAIPDLSTVNPELVRQVLEGL</sequence>
<feature type="compositionally biased region" description="Basic residues" evidence="7">
    <location>
        <begin position="1"/>
        <end position="11"/>
    </location>
</feature>
<feature type="compositionally biased region" description="Polar residues" evidence="7">
    <location>
        <begin position="476"/>
        <end position="486"/>
    </location>
</feature>
<evidence type="ECO:0000313" key="9">
    <source>
        <dbReference type="EMBL" id="KAF5362567.1"/>
    </source>
</evidence>
<evidence type="ECO:0000256" key="2">
    <source>
        <dbReference type="ARBA" id="ARBA00022527"/>
    </source>
</evidence>
<dbReference type="EMBL" id="JAACJO010000002">
    <property type="protein sequence ID" value="KAF5362567.1"/>
    <property type="molecule type" value="Genomic_DNA"/>
</dbReference>
<dbReference type="PROSITE" id="PS00108">
    <property type="entry name" value="PROTEIN_KINASE_ST"/>
    <property type="match status" value="1"/>
</dbReference>
<dbReference type="GO" id="GO:0004674">
    <property type="term" value="F:protein serine/threonine kinase activity"/>
    <property type="evidence" value="ECO:0007669"/>
    <property type="project" value="UniProtKB-KW"/>
</dbReference>
<dbReference type="SMART" id="SM00220">
    <property type="entry name" value="S_TKc"/>
    <property type="match status" value="1"/>
</dbReference>
<dbReference type="AlphaFoldDB" id="A0A8H5GCQ8"/>
<protein>
    <recommendedName>
        <fullName evidence="1">non-specific serine/threonine protein kinase</fullName>
        <ecNumber evidence="1">2.7.11.1</ecNumber>
    </recommendedName>
</protein>
<dbReference type="InterPro" id="IPR011009">
    <property type="entry name" value="Kinase-like_dom_sf"/>
</dbReference>
<dbReference type="InterPro" id="IPR033923">
    <property type="entry name" value="PAK_BD"/>
</dbReference>
<keyword evidence="5" id="KW-0418">Kinase</keyword>
<keyword evidence="2" id="KW-0723">Serine/threonine-protein kinase</keyword>
<dbReference type="Gene3D" id="1.10.510.10">
    <property type="entry name" value="Transferase(Phosphotransferase) domain 1"/>
    <property type="match status" value="1"/>
</dbReference>
<evidence type="ECO:0000259" key="8">
    <source>
        <dbReference type="PROSITE" id="PS50011"/>
    </source>
</evidence>
<dbReference type="PANTHER" id="PTHR44329">
    <property type="entry name" value="SERINE/THREONINE-PROTEIN KINASE TNNI3K-RELATED"/>
    <property type="match status" value="1"/>
</dbReference>
<keyword evidence="10" id="KW-1185">Reference proteome</keyword>
<reference evidence="9 10" key="1">
    <citation type="journal article" date="2020" name="ISME J.">
        <title>Uncovering the hidden diversity of litter-decomposition mechanisms in mushroom-forming fungi.</title>
        <authorList>
            <person name="Floudas D."/>
            <person name="Bentzer J."/>
            <person name="Ahren D."/>
            <person name="Johansson T."/>
            <person name="Persson P."/>
            <person name="Tunlid A."/>
        </authorList>
    </citation>
    <scope>NUCLEOTIDE SEQUENCE [LARGE SCALE GENOMIC DNA]</scope>
    <source>
        <strain evidence="9 10">CBS 146.42</strain>
    </source>
</reference>
<gene>
    <name evidence="9" type="ORF">D9756_002378</name>
</gene>
<dbReference type="CDD" id="cd01093">
    <property type="entry name" value="CRIB_PAK_like"/>
    <property type="match status" value="1"/>
</dbReference>